<dbReference type="EMBL" id="JH719382">
    <property type="protein sequence ID" value="EJB02135.1"/>
    <property type="molecule type" value="Genomic_DNA"/>
</dbReference>
<proteinExistence type="predicted"/>
<dbReference type="HOGENOM" id="CLU_2614115_0_0_5"/>
<gene>
    <name evidence="1" type="ORF">Rleg9DRAFT_0915</name>
</gene>
<sequence length="79" mass="9030">MSVNPLLSEPVEDFAVRLEAMTDEELFTTMNSLEEASEAAEDAEETLARIALSETEIERRYPGELLAPYRNWKQRQPLS</sequence>
<protein>
    <submittedName>
        <fullName evidence="1">Uncharacterized protein</fullName>
    </submittedName>
</protein>
<reference evidence="1 2" key="1">
    <citation type="submission" date="2012-02" db="EMBL/GenBank/DDBJ databases">
        <title>Improved High-Quality Draft Sequence of Rhizobium leguminosarum bv. trifolii WSM597.</title>
        <authorList>
            <consortium name="US DOE Joint Genome Institute"/>
            <person name="Lucas S."/>
            <person name="Han J."/>
            <person name="Lapidus A."/>
            <person name="Cheng J.-F."/>
            <person name="Goodwin L."/>
            <person name="Pitluck S."/>
            <person name="Peters L."/>
            <person name="Ovchinnikova G."/>
            <person name="Held B."/>
            <person name="Detter J.C."/>
            <person name="Han C."/>
            <person name="Tapia R."/>
            <person name="Land M."/>
            <person name="Hauser L."/>
            <person name="Kyrpides N."/>
            <person name="Ivanova N."/>
            <person name="Pagani I."/>
            <person name="Brau L."/>
            <person name="Yates R."/>
            <person name="O'Hara G."/>
            <person name="Rui T."/>
            <person name="Howieson J."/>
            <person name="Reeve W."/>
            <person name="Woyke T."/>
        </authorList>
    </citation>
    <scope>NUCLEOTIDE SEQUENCE [LARGE SCALE GENOMIC DNA]</scope>
    <source>
        <strain evidence="1 2">WSM597</strain>
    </source>
</reference>
<organism evidence="1 2">
    <name type="scientific">Rhizobium leguminosarum bv. trifolii WSM597</name>
    <dbReference type="NCBI Taxonomy" id="754764"/>
    <lineage>
        <taxon>Bacteria</taxon>
        <taxon>Pseudomonadati</taxon>
        <taxon>Pseudomonadota</taxon>
        <taxon>Alphaproteobacteria</taxon>
        <taxon>Hyphomicrobiales</taxon>
        <taxon>Rhizobiaceae</taxon>
        <taxon>Rhizobium/Agrobacterium group</taxon>
        <taxon>Rhizobium</taxon>
    </lineage>
</organism>
<accession>J0GWX2</accession>
<dbReference type="AlphaFoldDB" id="J0GWX2"/>
<evidence type="ECO:0000313" key="1">
    <source>
        <dbReference type="EMBL" id="EJB02135.1"/>
    </source>
</evidence>
<evidence type="ECO:0000313" key="2">
    <source>
        <dbReference type="Proteomes" id="UP000005092"/>
    </source>
</evidence>
<dbReference type="OrthoDB" id="8296990at2"/>
<dbReference type="RefSeq" id="WP_003595874.1">
    <property type="nucleotide sequence ID" value="NZ_JH719382.1"/>
</dbReference>
<name>J0GWX2_RHILT</name>
<dbReference type="Proteomes" id="UP000005092">
    <property type="component" value="Unassembled WGS sequence"/>
</dbReference>